<dbReference type="RefSeq" id="WP_153403272.1">
    <property type="nucleotide sequence ID" value="NZ_ML762430.1"/>
</dbReference>
<proteinExistence type="predicted"/>
<accession>A0A7C8GU67</accession>
<dbReference type="Pfam" id="PF13354">
    <property type="entry name" value="Beta-lactamase2"/>
    <property type="match status" value="1"/>
</dbReference>
<feature type="domain" description="Beta-lactamase class A catalytic" evidence="2">
    <location>
        <begin position="122"/>
        <end position="401"/>
    </location>
</feature>
<dbReference type="GO" id="GO:0008800">
    <property type="term" value="F:beta-lactamase activity"/>
    <property type="evidence" value="ECO:0007669"/>
    <property type="project" value="InterPro"/>
</dbReference>
<dbReference type="InterPro" id="IPR045155">
    <property type="entry name" value="Beta-lactam_cat"/>
</dbReference>
<dbReference type="PANTHER" id="PTHR35333:SF3">
    <property type="entry name" value="BETA-LACTAMASE-TYPE TRANSPEPTIDASE FOLD CONTAINING PROTEIN"/>
    <property type="match status" value="1"/>
</dbReference>
<keyword evidence="4" id="KW-1185">Reference proteome</keyword>
<dbReference type="InterPro" id="IPR000871">
    <property type="entry name" value="Beta-lactam_class-A"/>
</dbReference>
<organism evidence="3 4">
    <name type="scientific">Gracilibacillus oryzae</name>
    <dbReference type="NCBI Taxonomy" id="1672701"/>
    <lineage>
        <taxon>Bacteria</taxon>
        <taxon>Bacillati</taxon>
        <taxon>Bacillota</taxon>
        <taxon>Bacilli</taxon>
        <taxon>Bacillales</taxon>
        <taxon>Bacillaceae</taxon>
        <taxon>Gracilibacillus</taxon>
    </lineage>
</organism>
<gene>
    <name evidence="3" type="ORF">F9U64_10865</name>
</gene>
<feature type="transmembrane region" description="Helical" evidence="1">
    <location>
        <begin position="77"/>
        <end position="97"/>
    </location>
</feature>
<feature type="transmembrane region" description="Helical" evidence="1">
    <location>
        <begin position="6"/>
        <end position="22"/>
    </location>
</feature>
<dbReference type="AlphaFoldDB" id="A0A7C8GU67"/>
<evidence type="ECO:0000313" key="4">
    <source>
        <dbReference type="Proteomes" id="UP000480246"/>
    </source>
</evidence>
<keyword evidence="3" id="KW-0378">Hydrolase</keyword>
<evidence type="ECO:0000259" key="2">
    <source>
        <dbReference type="Pfam" id="PF13354"/>
    </source>
</evidence>
<dbReference type="PANTHER" id="PTHR35333">
    <property type="entry name" value="BETA-LACTAMASE"/>
    <property type="match status" value="1"/>
</dbReference>
<comment type="caution">
    <text evidence="3">The sequence shown here is derived from an EMBL/GenBank/DDBJ whole genome shotgun (WGS) entry which is preliminary data.</text>
</comment>
<dbReference type="GO" id="GO:0030655">
    <property type="term" value="P:beta-lactam antibiotic catabolic process"/>
    <property type="evidence" value="ECO:0007669"/>
    <property type="project" value="InterPro"/>
</dbReference>
<dbReference type="InterPro" id="IPR012338">
    <property type="entry name" value="Beta-lactam/transpept-like"/>
</dbReference>
<dbReference type="Proteomes" id="UP000480246">
    <property type="component" value="Unassembled WGS sequence"/>
</dbReference>
<evidence type="ECO:0000256" key="1">
    <source>
        <dbReference type="SAM" id="Phobius"/>
    </source>
</evidence>
<dbReference type="Gene3D" id="3.40.710.10">
    <property type="entry name" value="DD-peptidase/beta-lactamase superfamily"/>
    <property type="match status" value="1"/>
</dbReference>
<protein>
    <submittedName>
        <fullName evidence="3">Serine hydrolase</fullName>
    </submittedName>
</protein>
<keyword evidence="1" id="KW-0472">Membrane</keyword>
<keyword evidence="1" id="KW-1133">Transmembrane helix</keyword>
<feature type="transmembrane region" description="Helical" evidence="1">
    <location>
        <begin position="34"/>
        <end position="65"/>
    </location>
</feature>
<dbReference type="GO" id="GO:0046677">
    <property type="term" value="P:response to antibiotic"/>
    <property type="evidence" value="ECO:0007669"/>
    <property type="project" value="InterPro"/>
</dbReference>
<dbReference type="OrthoDB" id="975092at2"/>
<name>A0A7C8GU67_9BACI</name>
<dbReference type="SUPFAM" id="SSF56601">
    <property type="entry name" value="beta-lactamase/transpeptidase-like"/>
    <property type="match status" value="1"/>
</dbReference>
<keyword evidence="1" id="KW-0812">Transmembrane</keyword>
<reference evidence="3 4" key="1">
    <citation type="submission" date="2019-10" db="EMBL/GenBank/DDBJ databases">
        <title>Gracilibacillus sp. nov. isolated from rice seeds.</title>
        <authorList>
            <person name="He S."/>
        </authorList>
    </citation>
    <scope>NUCLEOTIDE SEQUENCE [LARGE SCALE GENOMIC DNA]</scope>
    <source>
        <strain evidence="3 4">TD8</strain>
    </source>
</reference>
<sequence length="431" mass="48426">MYLLLWIVFAGIVFFATIPLVSKKNRTRWKITQAIITTVSVILAIIMIEFLHIVPLIGIVFVVIFSFLTDRSTYTKVGLIITGVVVILIAAGAYYVFHDDPDFVQNYIDNHPDLASIHLTVDGETVLSQQGQVKRPLASVVKTIIAIEYANQAAKGTIDPEQSVPLAELDKFYLENTDGGAHPSWLEEMRAAGHIVNDSVPLHQVAKGMIRYSSNANTDFLIEKLGTESINLVIEQLELENHDPIYPLVSALLASNYLNDQHDGNYSNSELEEMLRSLSMDKYRELVWEIHGKLEQGETDFFSQPVSVPMGLQQVWSDRLPNASAEDYAKVMQAISNNTATVPGGEDILRDVMEWPMELHASNRERYAHFGAKGGSTAFVLNQALYVEDHNGKKIELIIFTEGFNFIEQIKMNKNMNSFMSEVIDRHFSTD</sequence>
<dbReference type="EMBL" id="WEID01000052">
    <property type="protein sequence ID" value="KAB8135764.1"/>
    <property type="molecule type" value="Genomic_DNA"/>
</dbReference>
<evidence type="ECO:0000313" key="3">
    <source>
        <dbReference type="EMBL" id="KAB8135764.1"/>
    </source>
</evidence>